<organism evidence="4 5">
    <name type="scientific">Chitinophaga solisilvae</name>
    <dbReference type="NCBI Taxonomy" id="1233460"/>
    <lineage>
        <taxon>Bacteria</taxon>
        <taxon>Pseudomonadati</taxon>
        <taxon>Bacteroidota</taxon>
        <taxon>Chitinophagia</taxon>
        <taxon>Chitinophagales</taxon>
        <taxon>Chitinophagaceae</taxon>
        <taxon>Chitinophaga</taxon>
    </lineage>
</organism>
<keyword evidence="5" id="KW-1185">Reference proteome</keyword>
<accession>A0A9Q5GS99</accession>
<dbReference type="InterPro" id="IPR009739">
    <property type="entry name" value="LprI-like_N"/>
</dbReference>
<evidence type="ECO:0000313" key="4">
    <source>
        <dbReference type="EMBL" id="NSL89407.1"/>
    </source>
</evidence>
<dbReference type="Pfam" id="PF07007">
    <property type="entry name" value="LprI"/>
    <property type="match status" value="1"/>
</dbReference>
<name>A0A9Q5GS99_9BACT</name>
<feature type="coiled-coil region" evidence="1">
    <location>
        <begin position="19"/>
        <end position="46"/>
    </location>
</feature>
<feature type="domain" description="Lysozyme inhibitor LprI-like N-terminal" evidence="3">
    <location>
        <begin position="19"/>
        <end position="110"/>
    </location>
</feature>
<comment type="caution">
    <text evidence="4">The sequence shown here is derived from an EMBL/GenBank/DDBJ whole genome shotgun (WGS) entry which is preliminary data.</text>
</comment>
<sequence length="131" mass="14950">MKSFVVTLLLVAASVTGFAQSQAELNKKAEKDYREADKELNTVYQQIVKDYAANKNFLTHLKDAQKVWIQLRDAQVKMMFPESAKFYGSVFPMCKSNYLTELTHQRIETLRTWLSPHQEGDVCSGSIGARQ</sequence>
<keyword evidence="1" id="KW-0175">Coiled coil</keyword>
<proteinExistence type="predicted"/>
<dbReference type="Proteomes" id="UP000281028">
    <property type="component" value="Unassembled WGS sequence"/>
</dbReference>
<evidence type="ECO:0000256" key="1">
    <source>
        <dbReference type="SAM" id="Coils"/>
    </source>
</evidence>
<dbReference type="AlphaFoldDB" id="A0A9Q5GS99"/>
<reference evidence="4" key="1">
    <citation type="submission" date="2020-05" db="EMBL/GenBank/DDBJ databases">
        <title>Chitinophaga laudate sp. nov., isolated from a tropical peat swamp.</title>
        <authorList>
            <person name="Goh C.B.S."/>
            <person name="Lee M.S."/>
            <person name="Parimannan S."/>
            <person name="Pasbakhsh P."/>
            <person name="Yule C.M."/>
            <person name="Rajandas H."/>
            <person name="Loke S."/>
            <person name="Croft L."/>
            <person name="Tan J.B.L."/>
        </authorList>
    </citation>
    <scope>NUCLEOTIDE SEQUENCE</scope>
    <source>
        <strain evidence="4">Mgbs1</strain>
    </source>
</reference>
<evidence type="ECO:0000256" key="2">
    <source>
        <dbReference type="SAM" id="SignalP"/>
    </source>
</evidence>
<evidence type="ECO:0000259" key="3">
    <source>
        <dbReference type="Pfam" id="PF07007"/>
    </source>
</evidence>
<protein>
    <submittedName>
        <fullName evidence="4">DUF1311 domain-containing protein</fullName>
    </submittedName>
</protein>
<gene>
    <name evidence="4" type="ORF">ECE50_021375</name>
</gene>
<evidence type="ECO:0000313" key="5">
    <source>
        <dbReference type="Proteomes" id="UP000281028"/>
    </source>
</evidence>
<feature type="chain" id="PRO_5040217274" evidence="2">
    <location>
        <begin position="20"/>
        <end position="131"/>
    </location>
</feature>
<feature type="signal peptide" evidence="2">
    <location>
        <begin position="1"/>
        <end position="19"/>
    </location>
</feature>
<keyword evidence="2" id="KW-0732">Signal</keyword>
<dbReference type="Gene3D" id="1.20.1270.180">
    <property type="match status" value="1"/>
</dbReference>
<dbReference type="EMBL" id="RIAR02000001">
    <property type="protein sequence ID" value="NSL89407.1"/>
    <property type="molecule type" value="Genomic_DNA"/>
</dbReference>
<dbReference type="OrthoDB" id="7340239at2"/>